<dbReference type="Proteomes" id="UP000095283">
    <property type="component" value="Unplaced"/>
</dbReference>
<dbReference type="WBParaSite" id="Hba_20070">
    <property type="protein sequence ID" value="Hba_20070"/>
    <property type="gene ID" value="Hba_20070"/>
</dbReference>
<protein>
    <submittedName>
        <fullName evidence="2">Transposase</fullName>
    </submittedName>
</protein>
<keyword evidence="1" id="KW-1185">Reference proteome</keyword>
<organism evidence="1 2">
    <name type="scientific">Heterorhabditis bacteriophora</name>
    <name type="common">Entomopathogenic nematode worm</name>
    <dbReference type="NCBI Taxonomy" id="37862"/>
    <lineage>
        <taxon>Eukaryota</taxon>
        <taxon>Metazoa</taxon>
        <taxon>Ecdysozoa</taxon>
        <taxon>Nematoda</taxon>
        <taxon>Chromadorea</taxon>
        <taxon>Rhabditida</taxon>
        <taxon>Rhabditina</taxon>
        <taxon>Rhabditomorpha</taxon>
        <taxon>Strongyloidea</taxon>
        <taxon>Heterorhabditidae</taxon>
        <taxon>Heterorhabditis</taxon>
    </lineage>
</organism>
<proteinExistence type="predicted"/>
<sequence>MMCTDNHPNFILGKSEERWIGEALSEPRHIGLAMVARQHVKRMMLLPIPTEIIERNEQEQ</sequence>
<accession>A0A1I7XRW0</accession>
<evidence type="ECO:0000313" key="1">
    <source>
        <dbReference type="Proteomes" id="UP000095283"/>
    </source>
</evidence>
<reference evidence="2" key="1">
    <citation type="submission" date="2016-11" db="UniProtKB">
        <authorList>
            <consortium name="WormBaseParasite"/>
        </authorList>
    </citation>
    <scope>IDENTIFICATION</scope>
</reference>
<name>A0A1I7XRW0_HETBA</name>
<evidence type="ECO:0000313" key="2">
    <source>
        <dbReference type="WBParaSite" id="Hba_20070"/>
    </source>
</evidence>
<dbReference type="AlphaFoldDB" id="A0A1I7XRW0"/>